<proteinExistence type="predicted"/>
<dbReference type="SMART" id="SM00406">
    <property type="entry name" value="IGv"/>
    <property type="match status" value="1"/>
</dbReference>
<keyword evidence="2" id="KW-0325">Glycoprotein</keyword>
<evidence type="ECO:0000259" key="4">
    <source>
        <dbReference type="PROSITE" id="PS50835"/>
    </source>
</evidence>
<dbReference type="SMART" id="SM00409">
    <property type="entry name" value="IG"/>
    <property type="match status" value="1"/>
</dbReference>
<dbReference type="InterPro" id="IPR013783">
    <property type="entry name" value="Ig-like_fold"/>
</dbReference>
<evidence type="ECO:0000313" key="5">
    <source>
        <dbReference type="EMBL" id="KAJ1132115.1"/>
    </source>
</evidence>
<dbReference type="SUPFAM" id="SSF48726">
    <property type="entry name" value="Immunoglobulin"/>
    <property type="match status" value="2"/>
</dbReference>
<dbReference type="InterPro" id="IPR051755">
    <property type="entry name" value="Ig-like_CS_Receptor"/>
</dbReference>
<dbReference type="Proteomes" id="UP001066276">
    <property type="component" value="Chromosome 7"/>
</dbReference>
<accession>A0AAV7PYS9</accession>
<feature type="transmembrane region" description="Helical" evidence="3">
    <location>
        <begin position="318"/>
        <end position="338"/>
    </location>
</feature>
<dbReference type="InterPro" id="IPR007110">
    <property type="entry name" value="Ig-like_dom"/>
</dbReference>
<dbReference type="Pfam" id="PF07686">
    <property type="entry name" value="V-set"/>
    <property type="match status" value="1"/>
</dbReference>
<dbReference type="EMBL" id="JANPWB010000011">
    <property type="protein sequence ID" value="KAJ1132115.1"/>
    <property type="molecule type" value="Genomic_DNA"/>
</dbReference>
<protein>
    <recommendedName>
        <fullName evidence="4">Ig-like domain-containing protein</fullName>
    </recommendedName>
</protein>
<gene>
    <name evidence="5" type="ORF">NDU88_010444</name>
</gene>
<sequence>MSFLAGEIVAETSDLKSLNHWLVRLSLLNGSVLVKGSFYCCTGKPSGRTEDHVMMERYGTGQAGTGDRSSCWCLLEGPKRFLFLLILILLFPEPVAGVKEVLQPSFVAGIQGGSVNLRCRLHGEDKVLRTNVYWYVYTASNKTDFIHPMSDSWYRDRLHLIRSGHLTDKSTQISDLGFNDTRMYFCMLSVTDKDTLRSSIITGNGTLLLVHGPMSIRKVDNDTSLMCRIEAGMVQDIEIVWKEEDKRIPAETMTTEQTDLNTYLLTRRLKVNVSTVNHVSPRTFICTLQHRTGGYITHRTMEVRERILQKHDFEEPTLLYVLLFVNRLLILIMVLVIFKVK</sequence>
<feature type="domain" description="Ig-like" evidence="4">
    <location>
        <begin position="92"/>
        <end position="202"/>
    </location>
</feature>
<evidence type="ECO:0000256" key="1">
    <source>
        <dbReference type="ARBA" id="ARBA00023157"/>
    </source>
</evidence>
<keyword evidence="3" id="KW-0812">Transmembrane</keyword>
<dbReference type="InterPro" id="IPR013106">
    <property type="entry name" value="Ig_V-set"/>
</dbReference>
<name>A0AAV7PYS9_PLEWA</name>
<feature type="domain" description="Ig-like" evidence="4">
    <location>
        <begin position="224"/>
        <end position="302"/>
    </location>
</feature>
<keyword evidence="3" id="KW-0472">Membrane</keyword>
<keyword evidence="3" id="KW-1133">Transmembrane helix</keyword>
<organism evidence="5 6">
    <name type="scientific">Pleurodeles waltl</name>
    <name type="common">Iberian ribbed newt</name>
    <dbReference type="NCBI Taxonomy" id="8319"/>
    <lineage>
        <taxon>Eukaryota</taxon>
        <taxon>Metazoa</taxon>
        <taxon>Chordata</taxon>
        <taxon>Craniata</taxon>
        <taxon>Vertebrata</taxon>
        <taxon>Euteleostomi</taxon>
        <taxon>Amphibia</taxon>
        <taxon>Batrachia</taxon>
        <taxon>Caudata</taxon>
        <taxon>Salamandroidea</taxon>
        <taxon>Salamandridae</taxon>
        <taxon>Pleurodelinae</taxon>
        <taxon>Pleurodeles</taxon>
    </lineage>
</organism>
<dbReference type="AlphaFoldDB" id="A0AAV7PYS9"/>
<dbReference type="PROSITE" id="PS50835">
    <property type="entry name" value="IG_LIKE"/>
    <property type="match status" value="2"/>
</dbReference>
<dbReference type="InterPro" id="IPR036179">
    <property type="entry name" value="Ig-like_dom_sf"/>
</dbReference>
<dbReference type="InterPro" id="IPR003599">
    <property type="entry name" value="Ig_sub"/>
</dbReference>
<keyword evidence="6" id="KW-1185">Reference proteome</keyword>
<evidence type="ECO:0000256" key="3">
    <source>
        <dbReference type="SAM" id="Phobius"/>
    </source>
</evidence>
<reference evidence="5" key="1">
    <citation type="journal article" date="2022" name="bioRxiv">
        <title>Sequencing and chromosome-scale assembly of the giantPleurodeles waltlgenome.</title>
        <authorList>
            <person name="Brown T."/>
            <person name="Elewa A."/>
            <person name="Iarovenko S."/>
            <person name="Subramanian E."/>
            <person name="Araus A.J."/>
            <person name="Petzold A."/>
            <person name="Susuki M."/>
            <person name="Suzuki K.-i.T."/>
            <person name="Hayashi T."/>
            <person name="Toyoda A."/>
            <person name="Oliveira C."/>
            <person name="Osipova E."/>
            <person name="Leigh N.D."/>
            <person name="Simon A."/>
            <person name="Yun M.H."/>
        </authorList>
    </citation>
    <scope>NUCLEOTIDE SEQUENCE</scope>
    <source>
        <strain evidence="5">20211129_DDA</strain>
        <tissue evidence="5">Liver</tissue>
    </source>
</reference>
<dbReference type="PANTHER" id="PTHR19971">
    <property type="entry name" value="SIGNAL-REGULATORY PROTEIN BETA"/>
    <property type="match status" value="1"/>
</dbReference>
<dbReference type="Gene3D" id="2.60.40.10">
    <property type="entry name" value="Immunoglobulins"/>
    <property type="match status" value="2"/>
</dbReference>
<comment type="caution">
    <text evidence="5">The sequence shown here is derived from an EMBL/GenBank/DDBJ whole genome shotgun (WGS) entry which is preliminary data.</text>
</comment>
<evidence type="ECO:0000256" key="2">
    <source>
        <dbReference type="ARBA" id="ARBA00023180"/>
    </source>
</evidence>
<keyword evidence="1" id="KW-1015">Disulfide bond</keyword>
<evidence type="ECO:0000313" key="6">
    <source>
        <dbReference type="Proteomes" id="UP001066276"/>
    </source>
</evidence>